<protein>
    <submittedName>
        <fullName evidence="1">Uncharacterized protein</fullName>
    </submittedName>
</protein>
<dbReference type="EMBL" id="JBHTLD010000131">
    <property type="protein sequence ID" value="MFD1187315.1"/>
    <property type="molecule type" value="Genomic_DNA"/>
</dbReference>
<comment type="caution">
    <text evidence="1">The sequence shown here is derived from an EMBL/GenBank/DDBJ whole genome shotgun (WGS) entry which is preliminary data.</text>
</comment>
<sequence length="63" mass="7066">MEMYRKDNGRLNVRQEADLAAARVASRKADFTWLKVFFADQGCVGQQIQPWSAASSGSWGGDW</sequence>
<reference evidence="2" key="1">
    <citation type="journal article" date="2019" name="Int. J. Syst. Evol. Microbiol.">
        <title>The Global Catalogue of Microorganisms (GCM) 10K type strain sequencing project: providing services to taxonomists for standard genome sequencing and annotation.</title>
        <authorList>
            <consortium name="The Broad Institute Genomics Platform"/>
            <consortium name="The Broad Institute Genome Sequencing Center for Infectious Disease"/>
            <person name="Wu L."/>
            <person name="Ma J."/>
        </authorList>
    </citation>
    <scope>NUCLEOTIDE SEQUENCE [LARGE SCALE GENOMIC DNA]</scope>
    <source>
        <strain evidence="2">JCM 31319</strain>
    </source>
</reference>
<proteinExistence type="predicted"/>
<dbReference type="RefSeq" id="WP_377528648.1">
    <property type="nucleotide sequence ID" value="NZ_JBHTLD010000131.1"/>
</dbReference>
<accession>A0ABW3SSM3</accession>
<keyword evidence="2" id="KW-1185">Reference proteome</keyword>
<name>A0ABW3SSM3_9BACT</name>
<gene>
    <name evidence="1" type="ORF">ACFQ2O_13945</name>
</gene>
<evidence type="ECO:0000313" key="1">
    <source>
        <dbReference type="EMBL" id="MFD1187315.1"/>
    </source>
</evidence>
<organism evidence="1 2">
    <name type="scientific">Pontibacter rugosus</name>
    <dbReference type="NCBI Taxonomy" id="1745966"/>
    <lineage>
        <taxon>Bacteria</taxon>
        <taxon>Pseudomonadati</taxon>
        <taxon>Bacteroidota</taxon>
        <taxon>Cytophagia</taxon>
        <taxon>Cytophagales</taxon>
        <taxon>Hymenobacteraceae</taxon>
        <taxon>Pontibacter</taxon>
    </lineage>
</organism>
<evidence type="ECO:0000313" key="2">
    <source>
        <dbReference type="Proteomes" id="UP001597094"/>
    </source>
</evidence>
<dbReference type="Proteomes" id="UP001597094">
    <property type="component" value="Unassembled WGS sequence"/>
</dbReference>